<evidence type="ECO:0000259" key="2">
    <source>
        <dbReference type="PROSITE" id="PS51233"/>
    </source>
</evidence>
<feature type="non-terminal residue" evidence="3">
    <location>
        <position position="385"/>
    </location>
</feature>
<gene>
    <name evidence="3" type="ORF">g.770</name>
</gene>
<dbReference type="InterPro" id="IPR001846">
    <property type="entry name" value="VWF_type-D"/>
</dbReference>
<organism evidence="3">
    <name type="scientific">Graphocephala atropunctata</name>
    <dbReference type="NCBI Taxonomy" id="36148"/>
    <lineage>
        <taxon>Eukaryota</taxon>
        <taxon>Metazoa</taxon>
        <taxon>Ecdysozoa</taxon>
        <taxon>Arthropoda</taxon>
        <taxon>Hexapoda</taxon>
        <taxon>Insecta</taxon>
        <taxon>Pterygota</taxon>
        <taxon>Neoptera</taxon>
        <taxon>Paraneoptera</taxon>
        <taxon>Hemiptera</taxon>
        <taxon>Auchenorrhyncha</taxon>
        <taxon>Membracoidea</taxon>
        <taxon>Cicadellidae</taxon>
        <taxon>Cicadellinae</taxon>
        <taxon>Cicadellini</taxon>
        <taxon>Graphocephala</taxon>
    </lineage>
</organism>
<proteinExistence type="predicted"/>
<feature type="region of interest" description="Disordered" evidence="1">
    <location>
        <begin position="168"/>
        <end position="198"/>
    </location>
</feature>
<feature type="domain" description="VWFD" evidence="2">
    <location>
        <begin position="132"/>
        <end position="344"/>
    </location>
</feature>
<dbReference type="Pfam" id="PF00094">
    <property type="entry name" value="VWD"/>
    <property type="match status" value="1"/>
</dbReference>
<feature type="compositionally biased region" description="Low complexity" evidence="1">
    <location>
        <begin position="176"/>
        <end position="191"/>
    </location>
</feature>
<dbReference type="InterPro" id="IPR050733">
    <property type="entry name" value="Vitellogenin/Apolipophorin"/>
</dbReference>
<dbReference type="PROSITE" id="PS51233">
    <property type="entry name" value="VWFD"/>
    <property type="match status" value="1"/>
</dbReference>
<dbReference type="GO" id="GO:0005319">
    <property type="term" value="F:lipid transporter activity"/>
    <property type="evidence" value="ECO:0007669"/>
    <property type="project" value="TreeGrafter"/>
</dbReference>
<dbReference type="PANTHER" id="PTHR23345:SF15">
    <property type="entry name" value="VITELLOGENIN 1-RELATED"/>
    <property type="match status" value="1"/>
</dbReference>
<dbReference type="PANTHER" id="PTHR23345">
    <property type="entry name" value="VITELLOGENIN-RELATED"/>
    <property type="match status" value="1"/>
</dbReference>
<evidence type="ECO:0000313" key="3">
    <source>
        <dbReference type="EMBL" id="JAT28594.1"/>
    </source>
</evidence>
<dbReference type="EMBL" id="GEBQ01011383">
    <property type="protein sequence ID" value="JAT28594.1"/>
    <property type="molecule type" value="Transcribed_RNA"/>
</dbReference>
<reference evidence="3" key="1">
    <citation type="submission" date="2015-11" db="EMBL/GenBank/DDBJ databases">
        <title>De novo transcriptome assembly of four potential Pierce s Disease insect vectors from Arizona vineyards.</title>
        <authorList>
            <person name="Tassone E.E."/>
        </authorList>
    </citation>
    <scope>NUCLEOTIDE SEQUENCE</scope>
</reference>
<name>A0A1B6LYA8_9HEMI</name>
<evidence type="ECO:0000256" key="1">
    <source>
        <dbReference type="SAM" id="MobiDB-lite"/>
    </source>
</evidence>
<accession>A0A1B6LYA8</accession>
<sequence length="385" mass="43738">MQEGNTLQYACRNMTEQANILNQAKISLQFDKIPESIQNYTYKAYSFIRQLAYAYHSEDLVSNRNPSKQLNFEVKLSPKLRYVNVSLDAPLLSAQFNNIWVHPNVEPLLTVHPEYSTAERFLQVATQKQYLPTCVVDKNFAQTFDNNTYPVRLGKCWHVMFQEAPKNFESRRHPSKSQSQSQYQNYQPQASVLVRDSDSSEQKDVMIILDNNVIYMRPSGSSSKSSSSPSNSPQANIQINGQQVSVSCKSFQEQYDSNNDAFVQYYALPSGALRIFAPQHDLEVQYDGTGVKVLAENSYRSRVRGLCGDFNTEPADDYITPKECNIGNPLLFAASYALVDEKCQGPAKDLRSRASQATCLDNEPMYDNYVPDERLRSIMGSLRLK</sequence>
<dbReference type="SMART" id="SM00216">
    <property type="entry name" value="VWD"/>
    <property type="match status" value="1"/>
</dbReference>
<protein>
    <recommendedName>
        <fullName evidence="2">VWFD domain-containing protein</fullName>
    </recommendedName>
</protein>
<dbReference type="AlphaFoldDB" id="A0A1B6LYA8"/>